<proteinExistence type="predicted"/>
<accession>A0A2T3A7T1</accession>
<evidence type="ECO:0000313" key="1">
    <source>
        <dbReference type="EMBL" id="PSR84363.1"/>
    </source>
</evidence>
<gene>
    <name evidence="1" type="ORF">BD289DRAFT_434224</name>
</gene>
<dbReference type="EMBL" id="KZ678444">
    <property type="protein sequence ID" value="PSR84363.1"/>
    <property type="molecule type" value="Genomic_DNA"/>
</dbReference>
<name>A0A2T3A7T1_9PEZI</name>
<dbReference type="InParanoid" id="A0A2T3A7T1"/>
<dbReference type="AlphaFoldDB" id="A0A2T3A7T1"/>
<dbReference type="Proteomes" id="UP000241462">
    <property type="component" value="Unassembled WGS sequence"/>
</dbReference>
<protein>
    <submittedName>
        <fullName evidence="1">Uncharacterized protein</fullName>
    </submittedName>
</protein>
<sequence>MELTTSSPGCNYSSNSLTISCVKLRKSRDTSRLHKQRETILLIHHKRTGTYPTASFEMATLPEQPSKTECGLLLGGRFGTEGTNTPPAPGASLARTITLPDGFACVAPDDMYRINELAPGRREPKFSNLHNLSDEVIERTTMLSPIVNAEEQRRAEIWDNTGAAVKEALEGVPAGSHVNVCANR</sequence>
<dbReference type="OrthoDB" id="4624401at2759"/>
<keyword evidence="2" id="KW-1185">Reference proteome</keyword>
<evidence type="ECO:0000313" key="2">
    <source>
        <dbReference type="Proteomes" id="UP000241462"/>
    </source>
</evidence>
<reference evidence="1 2" key="1">
    <citation type="journal article" date="2018" name="Mycol. Prog.">
        <title>Coniella lustricola, a new species from submerged detritus.</title>
        <authorList>
            <person name="Raudabaugh D.B."/>
            <person name="Iturriaga T."/>
            <person name="Carver A."/>
            <person name="Mondo S."/>
            <person name="Pangilinan J."/>
            <person name="Lipzen A."/>
            <person name="He G."/>
            <person name="Amirebrahimi M."/>
            <person name="Grigoriev I.V."/>
            <person name="Miller A.N."/>
        </authorList>
    </citation>
    <scope>NUCLEOTIDE SEQUENCE [LARGE SCALE GENOMIC DNA]</scope>
    <source>
        <strain evidence="1 2">B22-T-1</strain>
    </source>
</reference>
<organism evidence="1 2">
    <name type="scientific">Coniella lustricola</name>
    <dbReference type="NCBI Taxonomy" id="2025994"/>
    <lineage>
        <taxon>Eukaryota</taxon>
        <taxon>Fungi</taxon>
        <taxon>Dikarya</taxon>
        <taxon>Ascomycota</taxon>
        <taxon>Pezizomycotina</taxon>
        <taxon>Sordariomycetes</taxon>
        <taxon>Sordariomycetidae</taxon>
        <taxon>Diaporthales</taxon>
        <taxon>Schizoparmaceae</taxon>
        <taxon>Coniella</taxon>
    </lineage>
</organism>